<protein>
    <submittedName>
        <fullName evidence="2">MAPK kinase substrate protein</fullName>
    </submittedName>
</protein>
<keyword evidence="2" id="KW-0418">Kinase</keyword>
<dbReference type="Proteomes" id="UP001237642">
    <property type="component" value="Unassembled WGS sequence"/>
</dbReference>
<reference evidence="2" key="1">
    <citation type="submission" date="2023-02" db="EMBL/GenBank/DDBJ databases">
        <title>Genome of toxic invasive species Heracleum sosnowskyi carries increased number of genes despite the absence of recent whole-genome duplications.</title>
        <authorList>
            <person name="Schelkunov M."/>
            <person name="Shtratnikova V."/>
            <person name="Makarenko M."/>
            <person name="Klepikova A."/>
            <person name="Omelchenko D."/>
            <person name="Novikova G."/>
            <person name="Obukhova E."/>
            <person name="Bogdanov V."/>
            <person name="Penin A."/>
            <person name="Logacheva M."/>
        </authorList>
    </citation>
    <scope>NUCLEOTIDE SEQUENCE</scope>
    <source>
        <strain evidence="2">Hsosn_3</strain>
        <tissue evidence="2">Leaf</tissue>
    </source>
</reference>
<dbReference type="EMBL" id="JAUIZM010000002">
    <property type="protein sequence ID" value="KAK1400008.1"/>
    <property type="molecule type" value="Genomic_DNA"/>
</dbReference>
<keyword evidence="2" id="KW-0808">Transferase</keyword>
<name>A0AAD8N9Z8_9APIA</name>
<evidence type="ECO:0000256" key="1">
    <source>
        <dbReference type="SAM" id="MobiDB-lite"/>
    </source>
</evidence>
<accession>A0AAD8N9Z8</accession>
<dbReference type="PANTHER" id="PTHR33730">
    <property type="entry name" value="OS05G0542732 PROTEIN-RELATED"/>
    <property type="match status" value="1"/>
</dbReference>
<evidence type="ECO:0000313" key="3">
    <source>
        <dbReference type="Proteomes" id="UP001237642"/>
    </source>
</evidence>
<feature type="compositionally biased region" description="Basic and acidic residues" evidence="1">
    <location>
        <begin position="37"/>
        <end position="55"/>
    </location>
</feature>
<dbReference type="Pfam" id="PF15697">
    <property type="entry name" value="DUF4666"/>
    <property type="match status" value="1"/>
</dbReference>
<keyword evidence="3" id="KW-1185">Reference proteome</keyword>
<dbReference type="GO" id="GO:0016301">
    <property type="term" value="F:kinase activity"/>
    <property type="evidence" value="ECO:0007669"/>
    <property type="project" value="UniProtKB-KW"/>
</dbReference>
<reference evidence="2" key="2">
    <citation type="submission" date="2023-05" db="EMBL/GenBank/DDBJ databases">
        <authorList>
            <person name="Schelkunov M.I."/>
        </authorList>
    </citation>
    <scope>NUCLEOTIDE SEQUENCE</scope>
    <source>
        <strain evidence="2">Hsosn_3</strain>
        <tissue evidence="2">Leaf</tissue>
    </source>
</reference>
<dbReference type="InterPro" id="IPR031421">
    <property type="entry name" value="DUF4666"/>
</dbReference>
<sequence length="142" mass="15621">MEGLVRSESTFRRSGSSGLVWDDKFLSGELKPVQTKEGGDQDSDNKDKTGKEEQQRQAYKTVEVTPTVDPPSPKVSAGCGICFGKSKPAKKTATATHKRSKPSGGHRQAARTHPTENLKVSIFREIQAHIIRVIRGKKDMMV</sequence>
<comment type="caution">
    <text evidence="2">The sequence shown here is derived from an EMBL/GenBank/DDBJ whole genome shotgun (WGS) entry which is preliminary data.</text>
</comment>
<dbReference type="AlphaFoldDB" id="A0AAD8N9Z8"/>
<gene>
    <name evidence="2" type="ORF">POM88_009871</name>
</gene>
<proteinExistence type="predicted"/>
<feature type="region of interest" description="Disordered" evidence="1">
    <location>
        <begin position="1"/>
        <end position="115"/>
    </location>
</feature>
<organism evidence="2 3">
    <name type="scientific">Heracleum sosnowskyi</name>
    <dbReference type="NCBI Taxonomy" id="360622"/>
    <lineage>
        <taxon>Eukaryota</taxon>
        <taxon>Viridiplantae</taxon>
        <taxon>Streptophyta</taxon>
        <taxon>Embryophyta</taxon>
        <taxon>Tracheophyta</taxon>
        <taxon>Spermatophyta</taxon>
        <taxon>Magnoliopsida</taxon>
        <taxon>eudicotyledons</taxon>
        <taxon>Gunneridae</taxon>
        <taxon>Pentapetalae</taxon>
        <taxon>asterids</taxon>
        <taxon>campanulids</taxon>
        <taxon>Apiales</taxon>
        <taxon>Apiaceae</taxon>
        <taxon>Apioideae</taxon>
        <taxon>apioid superclade</taxon>
        <taxon>Tordylieae</taxon>
        <taxon>Tordyliinae</taxon>
        <taxon>Heracleum</taxon>
    </lineage>
</organism>
<dbReference type="PANTHER" id="PTHR33730:SF4">
    <property type="entry name" value="OS05G0542732 PROTEIN"/>
    <property type="match status" value="1"/>
</dbReference>
<evidence type="ECO:0000313" key="2">
    <source>
        <dbReference type="EMBL" id="KAK1400008.1"/>
    </source>
</evidence>